<dbReference type="EMBL" id="CAJPEV010000059">
    <property type="protein sequence ID" value="CAG0879802.1"/>
    <property type="molecule type" value="Genomic_DNA"/>
</dbReference>
<proteinExistence type="predicted"/>
<dbReference type="EMBL" id="LR899576">
    <property type="protein sequence ID" value="CAD7240754.1"/>
    <property type="molecule type" value="Genomic_DNA"/>
</dbReference>
<keyword evidence="2" id="KW-1185">Reference proteome</keyword>
<dbReference type="AlphaFoldDB" id="A0A7R8WYV2"/>
<evidence type="ECO:0000313" key="2">
    <source>
        <dbReference type="Proteomes" id="UP000677054"/>
    </source>
</evidence>
<reference evidence="1" key="1">
    <citation type="submission" date="2020-11" db="EMBL/GenBank/DDBJ databases">
        <authorList>
            <person name="Tran Van P."/>
        </authorList>
    </citation>
    <scope>NUCLEOTIDE SEQUENCE</scope>
</reference>
<accession>A0A7R8WYV2</accession>
<name>A0A7R8WYV2_9CRUS</name>
<gene>
    <name evidence="1" type="ORF">DSTB1V02_LOCUS761</name>
</gene>
<sequence length="176" mass="19969">MSVLTWPEDALDVGGYDSWYYMVDSGRTRRPSSSLHSNSINGEDSSLKCYVCRPTWNNKDTADRTRAQAIDNLITSEFKNLANITQCKDIKDLSNEENAKQTCPDGNNVACAKEYNGDWMARYCQKDFNDDEDCSTDEGLTKCFCTDHYCNLASLSLINPFLLPFIVLLRLATRFL</sequence>
<organism evidence="1">
    <name type="scientific">Darwinula stevensoni</name>
    <dbReference type="NCBI Taxonomy" id="69355"/>
    <lineage>
        <taxon>Eukaryota</taxon>
        <taxon>Metazoa</taxon>
        <taxon>Ecdysozoa</taxon>
        <taxon>Arthropoda</taxon>
        <taxon>Crustacea</taxon>
        <taxon>Oligostraca</taxon>
        <taxon>Ostracoda</taxon>
        <taxon>Podocopa</taxon>
        <taxon>Podocopida</taxon>
        <taxon>Darwinulocopina</taxon>
        <taxon>Darwinuloidea</taxon>
        <taxon>Darwinulidae</taxon>
        <taxon>Darwinula</taxon>
    </lineage>
</organism>
<evidence type="ECO:0008006" key="3">
    <source>
        <dbReference type="Google" id="ProtNLM"/>
    </source>
</evidence>
<protein>
    <recommendedName>
        <fullName evidence="3">Protein sleepless</fullName>
    </recommendedName>
</protein>
<dbReference type="Proteomes" id="UP000677054">
    <property type="component" value="Unassembled WGS sequence"/>
</dbReference>
<evidence type="ECO:0000313" key="1">
    <source>
        <dbReference type="EMBL" id="CAD7240754.1"/>
    </source>
</evidence>